<name>A0A2I0X1E7_9ASPA</name>
<dbReference type="EMBL" id="KZ502223">
    <property type="protein sequence ID" value="PKU81730.1"/>
    <property type="molecule type" value="Genomic_DNA"/>
</dbReference>
<evidence type="ECO:0000313" key="1">
    <source>
        <dbReference type="EMBL" id="PKU81730.1"/>
    </source>
</evidence>
<reference evidence="1 2" key="1">
    <citation type="journal article" date="2016" name="Sci. Rep.">
        <title>The Dendrobium catenatum Lindl. genome sequence provides insights into polysaccharide synthase, floral development and adaptive evolution.</title>
        <authorList>
            <person name="Zhang G.Q."/>
            <person name="Xu Q."/>
            <person name="Bian C."/>
            <person name="Tsai W.C."/>
            <person name="Yeh C.M."/>
            <person name="Liu K.W."/>
            <person name="Yoshida K."/>
            <person name="Zhang L.S."/>
            <person name="Chang S.B."/>
            <person name="Chen F."/>
            <person name="Shi Y."/>
            <person name="Su Y.Y."/>
            <person name="Zhang Y.Q."/>
            <person name="Chen L.J."/>
            <person name="Yin Y."/>
            <person name="Lin M."/>
            <person name="Huang H."/>
            <person name="Deng H."/>
            <person name="Wang Z.W."/>
            <person name="Zhu S.L."/>
            <person name="Zhao X."/>
            <person name="Deng C."/>
            <person name="Niu S.C."/>
            <person name="Huang J."/>
            <person name="Wang M."/>
            <person name="Liu G.H."/>
            <person name="Yang H.J."/>
            <person name="Xiao X.J."/>
            <person name="Hsiao Y.Y."/>
            <person name="Wu W.L."/>
            <person name="Chen Y.Y."/>
            <person name="Mitsuda N."/>
            <person name="Ohme-Takagi M."/>
            <person name="Luo Y.B."/>
            <person name="Van de Peer Y."/>
            <person name="Liu Z.J."/>
        </authorList>
    </citation>
    <scope>NUCLEOTIDE SEQUENCE [LARGE SCALE GENOMIC DNA]</scope>
    <source>
        <tissue evidence="1">The whole plant</tissue>
    </source>
</reference>
<gene>
    <name evidence="1" type="ORF">MA16_Dca018672</name>
</gene>
<accession>A0A2I0X1E7</accession>
<dbReference type="AlphaFoldDB" id="A0A2I0X1E7"/>
<organism evidence="1 2">
    <name type="scientific">Dendrobium catenatum</name>
    <dbReference type="NCBI Taxonomy" id="906689"/>
    <lineage>
        <taxon>Eukaryota</taxon>
        <taxon>Viridiplantae</taxon>
        <taxon>Streptophyta</taxon>
        <taxon>Embryophyta</taxon>
        <taxon>Tracheophyta</taxon>
        <taxon>Spermatophyta</taxon>
        <taxon>Magnoliopsida</taxon>
        <taxon>Liliopsida</taxon>
        <taxon>Asparagales</taxon>
        <taxon>Orchidaceae</taxon>
        <taxon>Epidendroideae</taxon>
        <taxon>Malaxideae</taxon>
        <taxon>Dendrobiinae</taxon>
        <taxon>Dendrobium</taxon>
    </lineage>
</organism>
<reference evidence="1 2" key="2">
    <citation type="journal article" date="2017" name="Nature">
        <title>The Apostasia genome and the evolution of orchids.</title>
        <authorList>
            <person name="Zhang G.Q."/>
            <person name="Liu K.W."/>
            <person name="Li Z."/>
            <person name="Lohaus R."/>
            <person name="Hsiao Y.Y."/>
            <person name="Niu S.C."/>
            <person name="Wang J.Y."/>
            <person name="Lin Y.C."/>
            <person name="Xu Q."/>
            <person name="Chen L.J."/>
            <person name="Yoshida K."/>
            <person name="Fujiwara S."/>
            <person name="Wang Z.W."/>
            <person name="Zhang Y.Q."/>
            <person name="Mitsuda N."/>
            <person name="Wang M."/>
            <person name="Liu G.H."/>
            <person name="Pecoraro L."/>
            <person name="Huang H.X."/>
            <person name="Xiao X.J."/>
            <person name="Lin M."/>
            <person name="Wu X.Y."/>
            <person name="Wu W.L."/>
            <person name="Chen Y.Y."/>
            <person name="Chang S.B."/>
            <person name="Sakamoto S."/>
            <person name="Ohme-Takagi M."/>
            <person name="Yagi M."/>
            <person name="Zeng S.J."/>
            <person name="Shen C.Y."/>
            <person name="Yeh C.M."/>
            <person name="Luo Y.B."/>
            <person name="Tsai W.C."/>
            <person name="Van de Peer Y."/>
            <person name="Liu Z.J."/>
        </authorList>
    </citation>
    <scope>NUCLEOTIDE SEQUENCE [LARGE SCALE GENOMIC DNA]</scope>
    <source>
        <tissue evidence="1">The whole plant</tissue>
    </source>
</reference>
<evidence type="ECO:0000313" key="2">
    <source>
        <dbReference type="Proteomes" id="UP000233837"/>
    </source>
</evidence>
<sequence>MPPFRDTDRISTDSGPLCLPSLTLTTESQRIPAPYSSLWTQTTESPRILVPYNSLLISYKHIKASNSKNQISSEKLSAA</sequence>
<proteinExistence type="predicted"/>
<dbReference type="Proteomes" id="UP000233837">
    <property type="component" value="Unassembled WGS sequence"/>
</dbReference>
<keyword evidence="2" id="KW-1185">Reference proteome</keyword>
<protein>
    <submittedName>
        <fullName evidence="1">Uncharacterized protein</fullName>
    </submittedName>
</protein>